<evidence type="ECO:0000256" key="1">
    <source>
        <dbReference type="SAM" id="MobiDB-lite"/>
    </source>
</evidence>
<keyword evidence="2" id="KW-0614">Plasmid</keyword>
<dbReference type="SUPFAM" id="SSF50182">
    <property type="entry name" value="Sm-like ribonucleoproteins"/>
    <property type="match status" value="1"/>
</dbReference>
<proteinExistence type="predicted"/>
<organism evidence="2">
    <name type="scientific">Pseudomonas aeruginosa</name>
    <dbReference type="NCBI Taxonomy" id="287"/>
    <lineage>
        <taxon>Bacteria</taxon>
        <taxon>Pseudomonadati</taxon>
        <taxon>Pseudomonadota</taxon>
        <taxon>Gammaproteobacteria</taxon>
        <taxon>Pseudomonadales</taxon>
        <taxon>Pseudomonadaceae</taxon>
        <taxon>Pseudomonas</taxon>
    </lineage>
</organism>
<dbReference type="RefSeq" id="WP_010792941.1">
    <property type="nucleotide sequence ID" value="NZ_CP099961.1"/>
</dbReference>
<dbReference type="EMBL" id="KY494864">
    <property type="protein sequence ID" value="ARD70103.1"/>
    <property type="molecule type" value="Genomic_DNA"/>
</dbReference>
<reference evidence="2" key="1">
    <citation type="submission" date="2017-01" db="EMBL/GenBank/DDBJ databases">
        <title>Complete nucleotide sequence of an IncP-2 blaVIM-2-harboring megaplasmid from Pseudomonas aeruginosa.</title>
        <authorList>
            <person name="Botelho J."/>
            <person name="Grosso F."/>
            <person name="Mabrouk A."/>
            <person name="Peixe L."/>
        </authorList>
    </citation>
    <scope>NUCLEOTIDE SEQUENCE</scope>
    <source>
        <strain evidence="2">FFUP_PS_37</strain>
        <plasmid evidence="2">pJB37</plasmid>
    </source>
</reference>
<dbReference type="Gene3D" id="2.30.30.100">
    <property type="match status" value="1"/>
</dbReference>
<protein>
    <submittedName>
        <fullName evidence="2">Uncharacterized protein</fullName>
    </submittedName>
</protein>
<sequence length="135" mass="15367">MCMPQQTPTPMIDRSQVEQNRYLDYCLKHKVEISIILISGTHFIGFVLDHDRKGLLLGGKREDKPARYISKGYIALIRPNKDEELELFLEYRGMGTFLQRKRQNQALKKLKARGSQGGKAGGPTPKKLSLRPAID</sequence>
<feature type="region of interest" description="Disordered" evidence="1">
    <location>
        <begin position="108"/>
        <end position="135"/>
    </location>
</feature>
<name>A0A1V0M5D2_PSEAI</name>
<dbReference type="AlphaFoldDB" id="A0A1V0M5D2"/>
<accession>A0A1V0M5D2</accession>
<geneLocation type="plasmid" evidence="2">
    <name>pJB37</name>
</geneLocation>
<evidence type="ECO:0000313" key="2">
    <source>
        <dbReference type="EMBL" id="ARD70103.1"/>
    </source>
</evidence>
<dbReference type="InterPro" id="IPR010920">
    <property type="entry name" value="LSM_dom_sf"/>
</dbReference>